<evidence type="ECO:0000313" key="2">
    <source>
        <dbReference type="EMBL" id="RLJ41647.1"/>
    </source>
</evidence>
<dbReference type="Proteomes" id="UP000269157">
    <property type="component" value="Unassembled WGS sequence"/>
</dbReference>
<gene>
    <name evidence="2" type="ORF">BCF46_2613</name>
</gene>
<protein>
    <submittedName>
        <fullName evidence="2">Uncharacterized protein</fullName>
    </submittedName>
</protein>
<dbReference type="OrthoDB" id="9828066at2"/>
<organism evidence="2 3">
    <name type="scientific">Litoreibacter meonggei</name>
    <dbReference type="NCBI Taxonomy" id="1049199"/>
    <lineage>
        <taxon>Bacteria</taxon>
        <taxon>Pseudomonadati</taxon>
        <taxon>Pseudomonadota</taxon>
        <taxon>Alphaproteobacteria</taxon>
        <taxon>Rhodobacterales</taxon>
        <taxon>Roseobacteraceae</taxon>
        <taxon>Litoreibacter</taxon>
    </lineage>
</organism>
<sequence>MAATKSPLWAELLKAAARGYVNAKQKQMEEERAAAQRDQKSQARDKTVFRNPIENMERIPGESEVNFIQRQNEVLSHHIEGQRRIHEDERAWKTKLAKMRMGDFDDRPSGKSGERTRECGACNGRGRYMGVHGDTYCDNCSGTGRVRRHVIR</sequence>
<evidence type="ECO:0000256" key="1">
    <source>
        <dbReference type="SAM" id="MobiDB-lite"/>
    </source>
</evidence>
<name>A0A497VHC9_9RHOB</name>
<dbReference type="Gene3D" id="6.20.20.10">
    <property type="match status" value="1"/>
</dbReference>
<keyword evidence="3" id="KW-1185">Reference proteome</keyword>
<dbReference type="EMBL" id="RCCE01000004">
    <property type="protein sequence ID" value="RLJ41647.1"/>
    <property type="molecule type" value="Genomic_DNA"/>
</dbReference>
<dbReference type="SUPFAM" id="SSF57938">
    <property type="entry name" value="DnaJ/Hsp40 cysteine-rich domain"/>
    <property type="match status" value="1"/>
</dbReference>
<evidence type="ECO:0000313" key="3">
    <source>
        <dbReference type="Proteomes" id="UP000269157"/>
    </source>
</evidence>
<feature type="compositionally biased region" description="Basic and acidic residues" evidence="1">
    <location>
        <begin position="26"/>
        <end position="48"/>
    </location>
</feature>
<reference evidence="2 3" key="1">
    <citation type="submission" date="2018-10" db="EMBL/GenBank/DDBJ databases">
        <title>Genomic Encyclopedia of Archaeal and Bacterial Type Strains, Phase II (KMG-II): from individual species to whole genera.</title>
        <authorList>
            <person name="Goeker M."/>
        </authorList>
    </citation>
    <scope>NUCLEOTIDE SEQUENCE [LARGE SCALE GENOMIC DNA]</scope>
    <source>
        <strain evidence="2 3">DSM 29466</strain>
    </source>
</reference>
<comment type="caution">
    <text evidence="2">The sequence shown here is derived from an EMBL/GenBank/DDBJ whole genome shotgun (WGS) entry which is preliminary data.</text>
</comment>
<feature type="region of interest" description="Disordered" evidence="1">
    <location>
        <begin position="25"/>
        <end position="56"/>
    </location>
</feature>
<dbReference type="RefSeq" id="WP_121024891.1">
    <property type="nucleotide sequence ID" value="NZ_RCCE01000004.1"/>
</dbReference>
<dbReference type="AlphaFoldDB" id="A0A497VHC9"/>
<accession>A0A497VHC9</accession>
<proteinExistence type="predicted"/>
<dbReference type="InterPro" id="IPR036410">
    <property type="entry name" value="HSP_DnaJ_Cys-rich_dom_sf"/>
</dbReference>